<feature type="compositionally biased region" description="Gly residues" evidence="1">
    <location>
        <begin position="1"/>
        <end position="14"/>
    </location>
</feature>
<accession>A0A067NGS0</accession>
<organism evidence="2 3">
    <name type="scientific">Pleurotus ostreatus (strain PC15)</name>
    <name type="common">Oyster mushroom</name>
    <dbReference type="NCBI Taxonomy" id="1137138"/>
    <lineage>
        <taxon>Eukaryota</taxon>
        <taxon>Fungi</taxon>
        <taxon>Dikarya</taxon>
        <taxon>Basidiomycota</taxon>
        <taxon>Agaricomycotina</taxon>
        <taxon>Agaricomycetes</taxon>
        <taxon>Agaricomycetidae</taxon>
        <taxon>Agaricales</taxon>
        <taxon>Pleurotineae</taxon>
        <taxon>Pleurotaceae</taxon>
        <taxon>Pleurotus</taxon>
    </lineage>
</organism>
<dbReference type="AlphaFoldDB" id="A0A067NGS0"/>
<name>A0A067NGS0_PLEO1</name>
<reference evidence="3" key="1">
    <citation type="journal article" date="2014" name="Proc. Natl. Acad. Sci. U.S.A.">
        <title>Extensive sampling of basidiomycete genomes demonstrates inadequacy of the white-rot/brown-rot paradigm for wood decay fungi.</title>
        <authorList>
            <person name="Riley R."/>
            <person name="Salamov A.A."/>
            <person name="Brown D.W."/>
            <person name="Nagy L.G."/>
            <person name="Floudas D."/>
            <person name="Held B.W."/>
            <person name="Levasseur A."/>
            <person name="Lombard V."/>
            <person name="Morin E."/>
            <person name="Otillar R."/>
            <person name="Lindquist E.A."/>
            <person name="Sun H."/>
            <person name="LaButti K.M."/>
            <person name="Schmutz J."/>
            <person name="Jabbour D."/>
            <person name="Luo H."/>
            <person name="Baker S.E."/>
            <person name="Pisabarro A.G."/>
            <person name="Walton J.D."/>
            <person name="Blanchette R.A."/>
            <person name="Henrissat B."/>
            <person name="Martin F."/>
            <person name="Cullen D."/>
            <person name="Hibbett D.S."/>
            <person name="Grigoriev I.V."/>
        </authorList>
    </citation>
    <scope>NUCLEOTIDE SEQUENCE [LARGE SCALE GENOMIC DNA]</scope>
    <source>
        <strain evidence="3">PC15</strain>
    </source>
</reference>
<sequence length="68" mass="6894">MPVPVGIGGTGGIPEGATIDARNGLAPPPPVICGRNPEPRLEPPPKLLLGAVVFMELLNPVLLNPPVG</sequence>
<gene>
    <name evidence="2" type="ORF">PLEOSDRAFT_1089961</name>
</gene>
<proteinExistence type="predicted"/>
<evidence type="ECO:0000313" key="3">
    <source>
        <dbReference type="Proteomes" id="UP000027073"/>
    </source>
</evidence>
<protein>
    <submittedName>
        <fullName evidence="2">Uncharacterized protein</fullName>
    </submittedName>
</protein>
<dbReference type="Proteomes" id="UP000027073">
    <property type="component" value="Unassembled WGS sequence"/>
</dbReference>
<dbReference type="HOGENOM" id="CLU_2795011_0_0_1"/>
<evidence type="ECO:0000313" key="2">
    <source>
        <dbReference type="EMBL" id="KDQ27059.1"/>
    </source>
</evidence>
<dbReference type="VEuPathDB" id="FungiDB:PLEOSDRAFT_1089961"/>
<dbReference type="InParanoid" id="A0A067NGS0"/>
<dbReference type="EMBL" id="KL198009">
    <property type="protein sequence ID" value="KDQ27059.1"/>
    <property type="molecule type" value="Genomic_DNA"/>
</dbReference>
<feature type="region of interest" description="Disordered" evidence="1">
    <location>
        <begin position="1"/>
        <end position="29"/>
    </location>
</feature>
<evidence type="ECO:0000256" key="1">
    <source>
        <dbReference type="SAM" id="MobiDB-lite"/>
    </source>
</evidence>